<name>A0ABQ9D2Z7_9PASS</name>
<dbReference type="InterPro" id="IPR015664">
    <property type="entry name" value="P53_induced"/>
</dbReference>
<dbReference type="Pfam" id="PF00822">
    <property type="entry name" value="PMP22_Claudin"/>
    <property type="match status" value="1"/>
</dbReference>
<sequence length="351" mass="40489">MVKYGLDYTRCRWILPLLLGIGVIFGIIALAGRGWLESQTLPYVQQASLWENCRRSEQGGNWNCESLMGYAWGRAAAATYLVGFLLLVICFALAIIAFAIDTLRFNFIRGIGGLLFVAAVFSIMGLVIYPVKFSSEIEMTGINMFSWAYGFGWTTAIMEICLGFFFCCLPLYEDQILARKQPKPVVPQDANTATPQMQHPRCCTWDNPRYEYRLREEYIKSGPVGQDLGVLADEKLDMSKQCLLIAQKTNHILGCIERNVTRRLWEVILPFYFAIVRPCLEYCVQVWSSYYKKDTDLLEQVQRNAMQVIRGLEHLSYEERLRELCLFFLEKRRLQGDLIVAFHYLKEAHEK</sequence>
<gene>
    <name evidence="9" type="ORF">WISP_101533</name>
</gene>
<keyword evidence="5" id="KW-0965">Cell junction</keyword>
<evidence type="ECO:0000313" key="10">
    <source>
        <dbReference type="Proteomes" id="UP001145742"/>
    </source>
</evidence>
<comment type="caution">
    <text evidence="9">The sequence shown here is derived from an EMBL/GenBank/DDBJ whole genome shotgun (WGS) entry which is preliminary data.</text>
</comment>
<feature type="transmembrane region" description="Helical" evidence="8">
    <location>
        <begin position="107"/>
        <end position="131"/>
    </location>
</feature>
<evidence type="ECO:0008006" key="11">
    <source>
        <dbReference type="Google" id="ProtNLM"/>
    </source>
</evidence>
<keyword evidence="4 8" id="KW-0812">Transmembrane</keyword>
<dbReference type="InterPro" id="IPR004031">
    <property type="entry name" value="PMP22/EMP/MP20/Claudin"/>
</dbReference>
<evidence type="ECO:0000256" key="7">
    <source>
        <dbReference type="ARBA" id="ARBA00023136"/>
    </source>
</evidence>
<comment type="similarity">
    <text evidence="3">Belongs to the TMEM47 family.</text>
</comment>
<proteinExistence type="inferred from homology"/>
<dbReference type="EMBL" id="WHWB01034294">
    <property type="protein sequence ID" value="KAJ7411704.1"/>
    <property type="molecule type" value="Genomic_DNA"/>
</dbReference>
<reference evidence="9" key="1">
    <citation type="submission" date="2019-10" db="EMBL/GenBank/DDBJ databases">
        <authorList>
            <person name="Soares A.E.R."/>
            <person name="Aleixo A."/>
            <person name="Schneider P."/>
            <person name="Miyaki C.Y."/>
            <person name="Schneider M.P."/>
            <person name="Mello C."/>
            <person name="Vasconcelos A.T.R."/>
        </authorList>
    </citation>
    <scope>NUCLEOTIDE SEQUENCE</scope>
    <source>
        <tissue evidence="9">Muscle</tissue>
    </source>
</reference>
<accession>A0ABQ9D2Z7</accession>
<dbReference type="PANTHER" id="PTHR14399:SF13">
    <property type="entry name" value="P53 APOPTOSIS EFFECTOR RELATED TO PMP22 A"/>
    <property type="match status" value="1"/>
</dbReference>
<feature type="transmembrane region" description="Helical" evidence="8">
    <location>
        <begin position="151"/>
        <end position="172"/>
    </location>
</feature>
<dbReference type="Gene3D" id="1.20.140.150">
    <property type="match status" value="1"/>
</dbReference>
<evidence type="ECO:0000256" key="8">
    <source>
        <dbReference type="SAM" id="Phobius"/>
    </source>
</evidence>
<feature type="transmembrane region" description="Helical" evidence="8">
    <location>
        <begin position="12"/>
        <end position="32"/>
    </location>
</feature>
<keyword evidence="7 8" id="KW-0472">Membrane</keyword>
<dbReference type="Proteomes" id="UP001145742">
    <property type="component" value="Unassembled WGS sequence"/>
</dbReference>
<evidence type="ECO:0000313" key="9">
    <source>
        <dbReference type="EMBL" id="KAJ7411704.1"/>
    </source>
</evidence>
<evidence type="ECO:0000256" key="5">
    <source>
        <dbReference type="ARBA" id="ARBA00022949"/>
    </source>
</evidence>
<feature type="transmembrane region" description="Helical" evidence="8">
    <location>
        <begin position="77"/>
        <end position="100"/>
    </location>
</feature>
<dbReference type="PANTHER" id="PTHR14399">
    <property type="entry name" value="P53-INDUCED PROTEIN RELATED"/>
    <property type="match status" value="1"/>
</dbReference>
<protein>
    <recommendedName>
        <fullName evidence="11">PERP protein</fullName>
    </recommendedName>
</protein>
<evidence type="ECO:0000256" key="2">
    <source>
        <dbReference type="ARBA" id="ARBA00004282"/>
    </source>
</evidence>
<comment type="subcellular location">
    <subcellularLocation>
        <location evidence="2">Cell junction</location>
    </subcellularLocation>
    <subcellularLocation>
        <location evidence="1">Membrane</location>
        <topology evidence="1">Multi-pass membrane protein</topology>
    </subcellularLocation>
</comment>
<evidence type="ECO:0000256" key="4">
    <source>
        <dbReference type="ARBA" id="ARBA00022692"/>
    </source>
</evidence>
<keyword evidence="6 8" id="KW-1133">Transmembrane helix</keyword>
<keyword evidence="10" id="KW-1185">Reference proteome</keyword>
<organism evidence="9 10">
    <name type="scientific">Willisornis vidua</name>
    <name type="common">Xingu scale-backed antbird</name>
    <dbReference type="NCBI Taxonomy" id="1566151"/>
    <lineage>
        <taxon>Eukaryota</taxon>
        <taxon>Metazoa</taxon>
        <taxon>Chordata</taxon>
        <taxon>Craniata</taxon>
        <taxon>Vertebrata</taxon>
        <taxon>Euteleostomi</taxon>
        <taxon>Archelosauria</taxon>
        <taxon>Archosauria</taxon>
        <taxon>Dinosauria</taxon>
        <taxon>Saurischia</taxon>
        <taxon>Theropoda</taxon>
        <taxon>Coelurosauria</taxon>
        <taxon>Aves</taxon>
        <taxon>Neognathae</taxon>
        <taxon>Neoaves</taxon>
        <taxon>Telluraves</taxon>
        <taxon>Australaves</taxon>
        <taxon>Passeriformes</taxon>
        <taxon>Thamnophilidae</taxon>
        <taxon>Willisornis</taxon>
    </lineage>
</organism>
<evidence type="ECO:0000256" key="3">
    <source>
        <dbReference type="ARBA" id="ARBA00008691"/>
    </source>
</evidence>
<evidence type="ECO:0000256" key="6">
    <source>
        <dbReference type="ARBA" id="ARBA00022989"/>
    </source>
</evidence>
<evidence type="ECO:0000256" key="1">
    <source>
        <dbReference type="ARBA" id="ARBA00004141"/>
    </source>
</evidence>